<proteinExistence type="predicted"/>
<evidence type="ECO:0000313" key="1">
    <source>
        <dbReference type="EMBL" id="VDL68436.1"/>
    </source>
</evidence>
<evidence type="ECO:0000313" key="2">
    <source>
        <dbReference type="Proteomes" id="UP000271162"/>
    </source>
</evidence>
<dbReference type="Proteomes" id="UP000271162">
    <property type="component" value="Unassembled WGS sequence"/>
</dbReference>
<sequence>MPSGSTGIQPIAVSGVLPILRAVVDGTFSGVVIVLHQFGRGFRPECTFFLHSVGLPVSVATPADVWCALLVVQSVI</sequence>
<protein>
    <submittedName>
        <fullName evidence="3">Secreted protein</fullName>
    </submittedName>
</protein>
<dbReference type="WBParaSite" id="NBR_0000484601-mRNA-1">
    <property type="protein sequence ID" value="NBR_0000484601-mRNA-1"/>
    <property type="gene ID" value="NBR_0000484601"/>
</dbReference>
<gene>
    <name evidence="1" type="ORF">NBR_LOCUS4847</name>
</gene>
<evidence type="ECO:0000313" key="3">
    <source>
        <dbReference type="WBParaSite" id="NBR_0000484601-mRNA-1"/>
    </source>
</evidence>
<reference evidence="3" key="1">
    <citation type="submission" date="2017-02" db="UniProtKB">
        <authorList>
            <consortium name="WormBaseParasite"/>
        </authorList>
    </citation>
    <scope>IDENTIFICATION</scope>
</reference>
<organism evidence="3">
    <name type="scientific">Nippostrongylus brasiliensis</name>
    <name type="common">Rat hookworm</name>
    <dbReference type="NCBI Taxonomy" id="27835"/>
    <lineage>
        <taxon>Eukaryota</taxon>
        <taxon>Metazoa</taxon>
        <taxon>Ecdysozoa</taxon>
        <taxon>Nematoda</taxon>
        <taxon>Chromadorea</taxon>
        <taxon>Rhabditida</taxon>
        <taxon>Rhabditina</taxon>
        <taxon>Rhabditomorpha</taxon>
        <taxon>Strongyloidea</taxon>
        <taxon>Heligmosomidae</taxon>
        <taxon>Nippostrongylus</taxon>
    </lineage>
</organism>
<accession>A0A0N4XQP4</accession>
<dbReference type="EMBL" id="UYSL01009990">
    <property type="protein sequence ID" value="VDL68436.1"/>
    <property type="molecule type" value="Genomic_DNA"/>
</dbReference>
<reference evidence="1 2" key="2">
    <citation type="submission" date="2018-11" db="EMBL/GenBank/DDBJ databases">
        <authorList>
            <consortium name="Pathogen Informatics"/>
        </authorList>
    </citation>
    <scope>NUCLEOTIDE SEQUENCE [LARGE SCALE GENOMIC DNA]</scope>
</reference>
<keyword evidence="2" id="KW-1185">Reference proteome</keyword>
<dbReference type="AlphaFoldDB" id="A0A0N4XQP4"/>
<name>A0A0N4XQP4_NIPBR</name>